<proteinExistence type="predicted"/>
<dbReference type="PROSITE" id="PS50943">
    <property type="entry name" value="HTH_CROC1"/>
    <property type="match status" value="1"/>
</dbReference>
<dbReference type="SMART" id="SM00530">
    <property type="entry name" value="HTH_XRE"/>
    <property type="match status" value="1"/>
</dbReference>
<protein>
    <submittedName>
        <fullName evidence="2">Helix-turn-helix transcriptional regulator</fullName>
    </submittedName>
</protein>
<gene>
    <name evidence="2" type="ORF">GWG61_05890</name>
</gene>
<dbReference type="SUPFAM" id="SSF47413">
    <property type="entry name" value="lambda repressor-like DNA-binding domains"/>
    <property type="match status" value="1"/>
</dbReference>
<sequence length="288" mass="34123">MTVGELLKEYRVKQKKSQKEFAAEIVSQSYYSKVEKNVHRITADDLLLLLTHNAIPVKNFFEKLEIDPHQQQLNQVNAIFEEITKANYSDNSLAQIKKIKEKAAKLDVEADMKKNMMLIIDGVLESEKDDPDTFDFNLRNKLKEKIFLMPEYDTYKLSVYANFVDLYDFDSNRQIIKQIVKALKKKKVERQDEILFAIILNVLKQGIEEQKYNETNELISLDHQIKVIPEFFLYREMLTFYEELIAYHTDRKETHLEQCNLILESFEWGGMSAFGKEMIKFFDKYKEQ</sequence>
<reference evidence="2" key="1">
    <citation type="submission" date="2020-01" db="EMBL/GenBank/DDBJ databases">
        <title>Vaginal microbiome of pregnant Indian women: Insights into the genome of dominants Lactobacillus species.</title>
        <authorList>
            <person name="Das B."/>
            <person name="Mehta O."/>
            <person name="Ghosh T.S."/>
            <person name="Kothidar A."/>
            <person name="Gowtham M.R."/>
            <person name="Mitra R."/>
            <person name="Kshetrapal P."/>
            <person name="Wadhwa N."/>
            <person name="Thiruvengadam R."/>
            <person name="Nair G.B."/>
            <person name="Bhatnagar S."/>
            <person name="Das B."/>
        </authorList>
    </citation>
    <scope>NUCLEOTIDE SEQUENCE</scope>
    <source>
        <strain evidence="2">Indica</strain>
    </source>
</reference>
<dbReference type="InterPro" id="IPR053163">
    <property type="entry name" value="HTH-type_regulator_Rgg"/>
</dbReference>
<dbReference type="InterPro" id="IPR010982">
    <property type="entry name" value="Lambda_DNA-bd_dom_sf"/>
</dbReference>
<dbReference type="InterPro" id="IPR001387">
    <property type="entry name" value="Cro/C1-type_HTH"/>
</dbReference>
<dbReference type="Gene3D" id="1.10.260.40">
    <property type="entry name" value="lambda repressor-like DNA-binding domains"/>
    <property type="match status" value="1"/>
</dbReference>
<feature type="domain" description="HTH cro/C1-type" evidence="1">
    <location>
        <begin position="7"/>
        <end position="60"/>
    </location>
</feature>
<name>A0A6B2FYA2_9LACO</name>
<dbReference type="GO" id="GO:0003677">
    <property type="term" value="F:DNA binding"/>
    <property type="evidence" value="ECO:0007669"/>
    <property type="project" value="InterPro"/>
</dbReference>
<dbReference type="PANTHER" id="PTHR37038">
    <property type="entry name" value="TRANSCRIPTIONAL REGULATOR-RELATED"/>
    <property type="match status" value="1"/>
</dbReference>
<evidence type="ECO:0000259" key="1">
    <source>
        <dbReference type="PROSITE" id="PS50943"/>
    </source>
</evidence>
<accession>A0A6B2FYA2</accession>
<comment type="caution">
    <text evidence="2">The sequence shown here is derived from an EMBL/GenBank/DDBJ whole genome shotgun (WGS) entry which is preliminary data.</text>
</comment>
<dbReference type="RefSeq" id="WP_162014053.1">
    <property type="nucleotide sequence ID" value="NZ_CAZZQF010000001.1"/>
</dbReference>
<organism evidence="2">
    <name type="scientific">Lactobacillus paragasseri</name>
    <dbReference type="NCBI Taxonomy" id="2107999"/>
    <lineage>
        <taxon>Bacteria</taxon>
        <taxon>Bacillati</taxon>
        <taxon>Bacillota</taxon>
        <taxon>Bacilli</taxon>
        <taxon>Lactobacillales</taxon>
        <taxon>Lactobacillaceae</taxon>
        <taxon>Lactobacillus</taxon>
    </lineage>
</organism>
<evidence type="ECO:0000313" key="2">
    <source>
        <dbReference type="EMBL" id="NDJ74022.1"/>
    </source>
</evidence>
<dbReference type="CDD" id="cd00093">
    <property type="entry name" value="HTH_XRE"/>
    <property type="match status" value="1"/>
</dbReference>
<dbReference type="InterPro" id="IPR010057">
    <property type="entry name" value="Transcription_activator_Rgg_C"/>
</dbReference>
<dbReference type="Pfam" id="PF21259">
    <property type="entry name" value="Rgg_C"/>
    <property type="match status" value="1"/>
</dbReference>
<dbReference type="EMBL" id="JAADJO010000011">
    <property type="protein sequence ID" value="NDJ74022.1"/>
    <property type="molecule type" value="Genomic_DNA"/>
</dbReference>
<dbReference type="Pfam" id="PF01381">
    <property type="entry name" value="HTH_3"/>
    <property type="match status" value="1"/>
</dbReference>
<dbReference type="AlphaFoldDB" id="A0A6B2FYA2"/>